<accession>A0A0H2X114</accession>
<name>A0A0H2X114_CHLTA</name>
<dbReference type="HOGENOM" id="CLU_480375_0_0_0"/>
<evidence type="ECO:0008006" key="4">
    <source>
        <dbReference type="Google" id="ProtNLM"/>
    </source>
</evidence>
<dbReference type="RefSeq" id="WP_009871701.1">
    <property type="nucleotide sequence ID" value="NC_007429.1"/>
</dbReference>
<dbReference type="PROSITE" id="PS51257">
    <property type="entry name" value="PROKAR_LIPOPROTEIN"/>
    <property type="match status" value="1"/>
</dbReference>
<dbReference type="EMBL" id="CP000051">
    <property type="protein sequence ID" value="AAX50614.1"/>
    <property type="molecule type" value="Genomic_DNA"/>
</dbReference>
<dbReference type="KEGG" id="cta:CTA_0379"/>
<organism evidence="2 3">
    <name type="scientific">Chlamydia trachomatis serovar A (strain ATCC VR-571B / DSM 19440 / HAR-13)</name>
    <dbReference type="NCBI Taxonomy" id="315277"/>
    <lineage>
        <taxon>Bacteria</taxon>
        <taxon>Pseudomonadati</taxon>
        <taxon>Chlamydiota</taxon>
        <taxon>Chlamydiia</taxon>
        <taxon>Chlamydiales</taxon>
        <taxon>Chlamydiaceae</taxon>
        <taxon>Chlamydia/Chlamydophila group</taxon>
        <taxon>Chlamydia</taxon>
    </lineage>
</organism>
<proteinExistence type="predicted"/>
<evidence type="ECO:0000313" key="2">
    <source>
        <dbReference type="EMBL" id="AAX50614.1"/>
    </source>
</evidence>
<dbReference type="SUPFAM" id="SSF48371">
    <property type="entry name" value="ARM repeat"/>
    <property type="match status" value="1"/>
</dbReference>
<feature type="chain" id="PRO_5002601183" description="Lipoprotein" evidence="1">
    <location>
        <begin position="19"/>
        <end position="566"/>
    </location>
</feature>
<keyword evidence="3" id="KW-1185">Reference proteome</keyword>
<evidence type="ECO:0000256" key="1">
    <source>
        <dbReference type="SAM" id="SignalP"/>
    </source>
</evidence>
<gene>
    <name evidence="2" type="ordered locus">CTA_0379</name>
</gene>
<dbReference type="AlphaFoldDB" id="A0A0H2X114"/>
<protein>
    <recommendedName>
        <fullName evidence="4">Lipoprotein</fullName>
    </recommendedName>
</protein>
<dbReference type="InterPro" id="IPR016024">
    <property type="entry name" value="ARM-type_fold"/>
</dbReference>
<dbReference type="Pfam" id="PF13646">
    <property type="entry name" value="HEAT_2"/>
    <property type="match status" value="1"/>
</dbReference>
<dbReference type="InterPro" id="IPR011989">
    <property type="entry name" value="ARM-like"/>
</dbReference>
<reference evidence="2 3" key="1">
    <citation type="journal article" date="2005" name="Infect. Immun.">
        <title>Comparative genomic analysis of Chlamydia trachomatis oculotropic and genitotropic strains.</title>
        <authorList>
            <person name="Carlson J.H."/>
            <person name="Porcella S.F."/>
            <person name="McClarty G."/>
            <person name="Caldwell H.D."/>
        </authorList>
    </citation>
    <scope>NUCLEOTIDE SEQUENCE [LARGE SCALE GENOMIC DNA]</scope>
    <source>
        <strain evidence="3">ATCC VR-571B / DSM 19440 / HAR-13</strain>
    </source>
</reference>
<keyword evidence="1" id="KW-0732">Signal</keyword>
<sequence>MGLSRLAFISFLSFTLSASCDFPSSVSQRILFSCQKSVPQALEAYLEASATYQQHDFSVLRVIAESYLQQSFLSEDTYIRKSAIIGAGLSGSSEALELLSEAIETQDLYEQLLILNAATSQLSKTSDKLLFKGLTASHPVIRLEAAYRLACMKNSKVSDYLYSFIYKLPEEIQNLAATIFLQLETEEADAYIHHLLSSPNNLTRNYVAYLIGEYKQKRFLPTLRSLLTSASPLDQEGALYALGKLEDSGSYPRIKALSSRSNPEVVLAAAQTLLFLEKEEEALPILTNLCQQKLLRALYTARFLSQEKGEELLLPIFYNATQEEIRLNTALALVHQGCTDPQVLHYLTEILESKVLHRIFLPTHSTGKAIQFWKECTTFPLMSQEDKMRTLAMYRVAEDTILSALLKLPNDAYLPYLERILASQKTILAAKAIAFLSVTAHPQALSLVSKAALTPGDPIIRAYANLALYTMTKDPEKKAVLYRYAEQLIEDTILFTDAENPLPSPSSSYLRYQVSPETRTQLMLAILETLVSSKTDEDIRVFLSLMKKTHYKNIPILSGLLMRIVE</sequence>
<dbReference type="Gene3D" id="1.25.10.10">
    <property type="entry name" value="Leucine-rich Repeat Variant"/>
    <property type="match status" value="1"/>
</dbReference>
<evidence type="ECO:0000313" key="3">
    <source>
        <dbReference type="Proteomes" id="UP000002532"/>
    </source>
</evidence>
<dbReference type="Proteomes" id="UP000002532">
    <property type="component" value="Chromosome"/>
</dbReference>
<feature type="signal peptide" evidence="1">
    <location>
        <begin position="1"/>
        <end position="18"/>
    </location>
</feature>